<dbReference type="GO" id="GO:0016787">
    <property type="term" value="F:hydrolase activity"/>
    <property type="evidence" value="ECO:0007669"/>
    <property type="project" value="UniProtKB-KW"/>
</dbReference>
<evidence type="ECO:0000256" key="1">
    <source>
        <dbReference type="ARBA" id="ARBA00001968"/>
    </source>
</evidence>
<evidence type="ECO:0008006" key="10">
    <source>
        <dbReference type="Google" id="ProtNLM"/>
    </source>
</evidence>
<accession>B6YR42</accession>
<evidence type="ECO:0000256" key="2">
    <source>
        <dbReference type="ARBA" id="ARBA00022722"/>
    </source>
</evidence>
<keyword evidence="3" id="KW-0255">Endonuclease</keyword>
<dbReference type="AlphaFoldDB" id="B6YR42"/>
<organism evidence="8 9">
    <name type="scientific">Azobacteroides pseudotrichonymphae genomovar. CFP2</name>
    <dbReference type="NCBI Taxonomy" id="511995"/>
    <lineage>
        <taxon>Bacteria</taxon>
        <taxon>Pseudomonadati</taxon>
        <taxon>Bacteroidota</taxon>
        <taxon>Bacteroidia</taxon>
        <taxon>Bacteroidales</taxon>
        <taxon>Candidatus Azobacteroides</taxon>
    </lineage>
</organism>
<feature type="domain" description="Endoribonuclease YicC-like C-terminal" evidence="7">
    <location>
        <begin position="173"/>
        <end position="289"/>
    </location>
</feature>
<keyword evidence="9" id="KW-1185">Reference proteome</keyword>
<evidence type="ECO:0000256" key="5">
    <source>
        <dbReference type="ARBA" id="ARBA00035648"/>
    </source>
</evidence>
<dbReference type="OrthoDB" id="9771229at2"/>
<dbReference type="GO" id="GO:0004521">
    <property type="term" value="F:RNA endonuclease activity"/>
    <property type="evidence" value="ECO:0007669"/>
    <property type="project" value="InterPro"/>
</dbReference>
<dbReference type="eggNOG" id="COG1561">
    <property type="taxonomic scope" value="Bacteria"/>
</dbReference>
<sequence length="290" mass="33687">MLQSMTGFGKAIVKLPNKKVSIEIKSLNSKQLNLNVRIPAVFREKEVEIRDLLFQTVERGKVDFVICIEYTDMKISSQINKDSVGSYFSQVREIAESLNIPFSLDCLPMILSLPGTIETKFVELSEIEWKTIKQAIQEALNAFTEFRLQEGVMLKIIFRNKIRAIGGFLQEIDKYESERIERIRTKLIESIKQIGILSYDENRLEQEMVYYIERLDISEEKARLKNHIEYFLETVEKEKSQGCKLGFIAQEIGREINTLGAKSNHIEMQKIVVQMKDELEQIKEQVQNVL</sequence>
<dbReference type="STRING" id="511995.CFPG_401"/>
<dbReference type="HOGENOM" id="CLU_076609_1_0_10"/>
<dbReference type="Pfam" id="PF08340">
    <property type="entry name" value="YicC-like_C"/>
    <property type="match status" value="1"/>
</dbReference>
<keyword evidence="4" id="KW-0378">Hydrolase</keyword>
<dbReference type="InterPro" id="IPR013527">
    <property type="entry name" value="YicC-like_N"/>
</dbReference>
<name>B6YR42_AZOPC</name>
<comment type="similarity">
    <text evidence="5">Belongs to the YicC/YloC family.</text>
</comment>
<gene>
    <name evidence="8" type="ordered locus">CFPG_401</name>
</gene>
<comment type="cofactor">
    <cofactor evidence="1">
        <name>a divalent metal cation</name>
        <dbReference type="ChEBI" id="CHEBI:60240"/>
    </cofactor>
</comment>
<evidence type="ECO:0000313" key="9">
    <source>
        <dbReference type="Proteomes" id="UP000000723"/>
    </source>
</evidence>
<proteinExistence type="inferred from homology"/>
<evidence type="ECO:0000259" key="6">
    <source>
        <dbReference type="Pfam" id="PF03755"/>
    </source>
</evidence>
<dbReference type="Proteomes" id="UP000000723">
    <property type="component" value="Chromosome"/>
</dbReference>
<reference evidence="9" key="1">
    <citation type="journal article" date="2008" name="Science">
        <title>Genome of an endosymbiont coupling N2 fixation to cellulolysis within RT protist cells in termite gut.</title>
        <authorList>
            <person name="Hongoh Y."/>
            <person name="Sharma V.K."/>
            <person name="Prakash T."/>
            <person name="Noda S."/>
            <person name="Toh H."/>
            <person name="Taylor T.D."/>
            <person name="Kudo T."/>
            <person name="Sakaki Y."/>
            <person name="Toyoda A."/>
            <person name="Hattori M."/>
            <person name="Ohkuma M."/>
        </authorList>
    </citation>
    <scope>NUCLEOTIDE SEQUENCE [LARGE SCALE GENOMIC DNA]</scope>
</reference>
<dbReference type="Pfam" id="PF03755">
    <property type="entry name" value="YicC-like_N"/>
    <property type="match status" value="1"/>
</dbReference>
<dbReference type="PANTHER" id="PTHR30636:SF3">
    <property type="entry name" value="UPF0701 PROTEIN YICC"/>
    <property type="match status" value="1"/>
</dbReference>
<dbReference type="PANTHER" id="PTHR30636">
    <property type="entry name" value="UPF0701 PROTEIN YICC"/>
    <property type="match status" value="1"/>
</dbReference>
<dbReference type="RefSeq" id="WP_012573425.1">
    <property type="nucleotide sequence ID" value="NC_011565.1"/>
</dbReference>
<evidence type="ECO:0000256" key="4">
    <source>
        <dbReference type="ARBA" id="ARBA00022801"/>
    </source>
</evidence>
<dbReference type="NCBIfam" id="TIGR00255">
    <property type="entry name" value="YicC/YloC family endoribonuclease"/>
    <property type="match status" value="1"/>
</dbReference>
<dbReference type="InterPro" id="IPR005229">
    <property type="entry name" value="YicC/YloC-like"/>
</dbReference>
<evidence type="ECO:0000313" key="8">
    <source>
        <dbReference type="EMBL" id="BAG83664.1"/>
    </source>
</evidence>
<dbReference type="InterPro" id="IPR013551">
    <property type="entry name" value="YicC-like_C"/>
</dbReference>
<protein>
    <recommendedName>
        <fullName evidence="10">YicC family protein</fullName>
    </recommendedName>
</protein>
<dbReference type="EMBL" id="AP010656">
    <property type="protein sequence ID" value="BAG83664.1"/>
    <property type="molecule type" value="Genomic_DNA"/>
</dbReference>
<keyword evidence="2" id="KW-0540">Nuclease</keyword>
<dbReference type="KEGG" id="aps:CFPG_401"/>
<evidence type="ECO:0000259" key="7">
    <source>
        <dbReference type="Pfam" id="PF08340"/>
    </source>
</evidence>
<feature type="domain" description="Endoribonuclease YicC-like N-terminal" evidence="6">
    <location>
        <begin position="2"/>
        <end position="155"/>
    </location>
</feature>
<evidence type="ECO:0000256" key="3">
    <source>
        <dbReference type="ARBA" id="ARBA00022759"/>
    </source>
</evidence>